<dbReference type="EC" id="2.1.1.297" evidence="4"/>
<dbReference type="SUPFAM" id="SSF53335">
    <property type="entry name" value="S-adenosyl-L-methionine-dependent methyltransferases"/>
    <property type="match status" value="1"/>
</dbReference>
<feature type="binding site" evidence="4">
    <location>
        <begin position="190"/>
        <end position="193"/>
    </location>
    <ligand>
        <name>substrate</name>
    </ligand>
</feature>
<dbReference type="NCBIfam" id="TIGR03534">
    <property type="entry name" value="RF_mod_PrmC"/>
    <property type="match status" value="1"/>
</dbReference>
<evidence type="ECO:0000256" key="1">
    <source>
        <dbReference type="ARBA" id="ARBA00022603"/>
    </source>
</evidence>
<dbReference type="OrthoDB" id="9800643at2"/>
<sequence length="286" mass="31658">MRKIYEALNWASSFLEENGREPFAAELLLRHELGVDRTGLFMKMRDGIPEAMERAFVEKIKAHATGIPLQHLTGTESFYGREFTVNEHVLIPRPETEELVLGVIERSAKLFPGSEPLSLVDVGTGSGAIAISLALELERSNVTAIDISEEALKVAKQNAINLRAEVSFLHGDLLQPIIEQGKRFDIVVSNPPYISQEDYEQLDPLVRDHEPITALVGGEDGYELYRKLAHQIPKVLAPKGIIAFEVGEKQAKTVAGFLEASFGNNIKTEIVKDINGKQRMVFGQVG</sequence>
<keyword evidence="2 4" id="KW-0808">Transferase</keyword>
<dbReference type="InterPro" id="IPR040758">
    <property type="entry name" value="PrmC_N"/>
</dbReference>
<dbReference type="PROSITE" id="PS00092">
    <property type="entry name" value="N6_MTASE"/>
    <property type="match status" value="1"/>
</dbReference>
<comment type="caution">
    <text evidence="7">The sequence shown here is derived from an EMBL/GenBank/DDBJ whole genome shotgun (WGS) entry which is preliminary data.</text>
</comment>
<evidence type="ECO:0000256" key="4">
    <source>
        <dbReference type="HAMAP-Rule" id="MF_02126"/>
    </source>
</evidence>
<reference evidence="7 8" key="1">
    <citation type="submission" date="2019-04" db="EMBL/GenBank/DDBJ databases">
        <title>Bacillus caeni sp. nov., a bacterium isolated from mangrove sediment.</title>
        <authorList>
            <person name="Huang H."/>
            <person name="Mo K."/>
            <person name="Hu Y."/>
        </authorList>
    </citation>
    <scope>NUCLEOTIDE SEQUENCE [LARGE SCALE GENOMIC DNA]</scope>
    <source>
        <strain evidence="7 8">HB172195</strain>
    </source>
</reference>
<dbReference type="EMBL" id="SWLG01000009">
    <property type="protein sequence ID" value="TLS36705.1"/>
    <property type="molecule type" value="Genomic_DNA"/>
</dbReference>
<dbReference type="PANTHER" id="PTHR18895">
    <property type="entry name" value="HEMK METHYLTRANSFERASE"/>
    <property type="match status" value="1"/>
</dbReference>
<evidence type="ECO:0000313" key="8">
    <source>
        <dbReference type="Proteomes" id="UP000308230"/>
    </source>
</evidence>
<dbReference type="InterPro" id="IPR019874">
    <property type="entry name" value="RF_methyltr_PrmC"/>
</dbReference>
<feature type="binding site" evidence="4">
    <location>
        <begin position="123"/>
        <end position="127"/>
    </location>
    <ligand>
        <name>S-adenosyl-L-methionine</name>
        <dbReference type="ChEBI" id="CHEBI:59789"/>
    </ligand>
</feature>
<evidence type="ECO:0000256" key="2">
    <source>
        <dbReference type="ARBA" id="ARBA00022679"/>
    </source>
</evidence>
<name>A0A5R9FAQ1_9BACL</name>
<evidence type="ECO:0000259" key="6">
    <source>
        <dbReference type="Pfam" id="PF17827"/>
    </source>
</evidence>
<dbReference type="InterPro" id="IPR004556">
    <property type="entry name" value="HemK-like"/>
</dbReference>
<dbReference type="RefSeq" id="WP_138127437.1">
    <property type="nucleotide sequence ID" value="NZ_SWLG01000009.1"/>
</dbReference>
<proteinExistence type="inferred from homology"/>
<evidence type="ECO:0000256" key="3">
    <source>
        <dbReference type="ARBA" id="ARBA00022691"/>
    </source>
</evidence>
<dbReference type="Pfam" id="PF17827">
    <property type="entry name" value="PrmC_N"/>
    <property type="match status" value="1"/>
</dbReference>
<dbReference type="NCBIfam" id="TIGR00536">
    <property type="entry name" value="hemK_fam"/>
    <property type="match status" value="1"/>
</dbReference>
<protein>
    <recommendedName>
        <fullName evidence="4">Release factor glutamine methyltransferase</fullName>
        <shortName evidence="4">RF MTase</shortName>
        <ecNumber evidence="4">2.1.1.297</ecNumber>
    </recommendedName>
    <alternativeName>
        <fullName evidence="4">N5-glutamine methyltransferase PrmC</fullName>
    </alternativeName>
    <alternativeName>
        <fullName evidence="4">Protein-(glutamine-N5) MTase PrmC</fullName>
    </alternativeName>
    <alternativeName>
        <fullName evidence="4">Protein-glutamine N-methyltransferase PrmC</fullName>
    </alternativeName>
</protein>
<dbReference type="GO" id="GO:0102559">
    <property type="term" value="F:peptide chain release factor N(5)-glutamine methyltransferase activity"/>
    <property type="evidence" value="ECO:0007669"/>
    <property type="project" value="UniProtKB-EC"/>
</dbReference>
<organism evidence="7 8">
    <name type="scientific">Exobacillus caeni</name>
    <dbReference type="NCBI Taxonomy" id="2574798"/>
    <lineage>
        <taxon>Bacteria</taxon>
        <taxon>Bacillati</taxon>
        <taxon>Bacillota</taxon>
        <taxon>Bacilli</taxon>
        <taxon>Bacillales</taxon>
        <taxon>Guptibacillaceae</taxon>
        <taxon>Exobacillus</taxon>
    </lineage>
</organism>
<dbReference type="InterPro" id="IPR050320">
    <property type="entry name" value="N5-glutamine_MTase"/>
</dbReference>
<comment type="similarity">
    <text evidence="4">Belongs to the protein N5-glutamine methyltransferase family. PrmC subfamily.</text>
</comment>
<evidence type="ECO:0000259" key="5">
    <source>
        <dbReference type="Pfam" id="PF13847"/>
    </source>
</evidence>
<dbReference type="CDD" id="cd02440">
    <property type="entry name" value="AdoMet_MTases"/>
    <property type="match status" value="1"/>
</dbReference>
<dbReference type="InterPro" id="IPR002052">
    <property type="entry name" value="DNA_methylase_N6_adenine_CS"/>
</dbReference>
<comment type="function">
    <text evidence="4">Methylates the class 1 translation termination release factors RF1/PrfA and RF2/PrfB on the glutamine residue of the universally conserved GGQ motif.</text>
</comment>
<dbReference type="Gene3D" id="3.40.50.150">
    <property type="entry name" value="Vaccinia Virus protein VP39"/>
    <property type="match status" value="1"/>
</dbReference>
<dbReference type="GO" id="GO:0003676">
    <property type="term" value="F:nucleic acid binding"/>
    <property type="evidence" value="ECO:0007669"/>
    <property type="project" value="InterPro"/>
</dbReference>
<accession>A0A5R9FAQ1</accession>
<feature type="domain" description="Methyltransferase" evidence="5">
    <location>
        <begin position="118"/>
        <end position="247"/>
    </location>
</feature>
<feature type="binding site" evidence="4">
    <location>
        <position position="190"/>
    </location>
    <ligand>
        <name>S-adenosyl-L-methionine</name>
        <dbReference type="ChEBI" id="CHEBI:59789"/>
    </ligand>
</feature>
<dbReference type="InterPro" id="IPR025714">
    <property type="entry name" value="Methyltranfer_dom"/>
</dbReference>
<dbReference type="HAMAP" id="MF_02126">
    <property type="entry name" value="RF_methyltr_PrmC"/>
    <property type="match status" value="1"/>
</dbReference>
<keyword evidence="1 4" id="KW-0489">Methyltransferase</keyword>
<dbReference type="PANTHER" id="PTHR18895:SF74">
    <property type="entry name" value="MTRF1L RELEASE FACTOR GLUTAMINE METHYLTRANSFERASE"/>
    <property type="match status" value="1"/>
</dbReference>
<feature type="domain" description="Release factor glutamine methyltransferase N-terminal" evidence="6">
    <location>
        <begin position="6"/>
        <end position="74"/>
    </location>
</feature>
<dbReference type="GO" id="GO:0032259">
    <property type="term" value="P:methylation"/>
    <property type="evidence" value="ECO:0007669"/>
    <property type="project" value="UniProtKB-KW"/>
</dbReference>
<dbReference type="Pfam" id="PF13847">
    <property type="entry name" value="Methyltransf_31"/>
    <property type="match status" value="1"/>
</dbReference>
<comment type="caution">
    <text evidence="4">Lacks conserved residue(s) required for the propagation of feature annotation.</text>
</comment>
<keyword evidence="3 4" id="KW-0949">S-adenosyl-L-methionine</keyword>
<dbReference type="Proteomes" id="UP000308230">
    <property type="component" value="Unassembled WGS sequence"/>
</dbReference>
<feature type="binding site" evidence="4">
    <location>
        <position position="146"/>
    </location>
    <ligand>
        <name>S-adenosyl-L-methionine</name>
        <dbReference type="ChEBI" id="CHEBI:59789"/>
    </ligand>
</feature>
<evidence type="ECO:0000313" key="7">
    <source>
        <dbReference type="EMBL" id="TLS36705.1"/>
    </source>
</evidence>
<gene>
    <name evidence="4 7" type="primary">prmC</name>
    <name evidence="7" type="ORF">FCL54_14415</name>
</gene>
<dbReference type="Gene3D" id="1.10.8.10">
    <property type="entry name" value="DNA helicase RuvA subunit, C-terminal domain"/>
    <property type="match status" value="1"/>
</dbReference>
<keyword evidence="8" id="KW-1185">Reference proteome</keyword>
<comment type="catalytic activity">
    <reaction evidence="4">
        <text>L-glutaminyl-[peptide chain release factor] + S-adenosyl-L-methionine = N(5)-methyl-L-glutaminyl-[peptide chain release factor] + S-adenosyl-L-homocysteine + H(+)</text>
        <dbReference type="Rhea" id="RHEA:42896"/>
        <dbReference type="Rhea" id="RHEA-COMP:10271"/>
        <dbReference type="Rhea" id="RHEA-COMP:10272"/>
        <dbReference type="ChEBI" id="CHEBI:15378"/>
        <dbReference type="ChEBI" id="CHEBI:30011"/>
        <dbReference type="ChEBI" id="CHEBI:57856"/>
        <dbReference type="ChEBI" id="CHEBI:59789"/>
        <dbReference type="ChEBI" id="CHEBI:61891"/>
        <dbReference type="EC" id="2.1.1.297"/>
    </reaction>
</comment>
<dbReference type="AlphaFoldDB" id="A0A5R9FAQ1"/>
<dbReference type="InterPro" id="IPR029063">
    <property type="entry name" value="SAM-dependent_MTases_sf"/>
</dbReference>